<evidence type="ECO:0000256" key="2">
    <source>
        <dbReference type="ARBA" id="ARBA00022748"/>
    </source>
</evidence>
<dbReference type="InterPro" id="IPR036249">
    <property type="entry name" value="Thioredoxin-like_sf"/>
</dbReference>
<dbReference type="PANTHER" id="PTHR42852">
    <property type="entry name" value="THIOL:DISULFIDE INTERCHANGE PROTEIN DSBE"/>
    <property type="match status" value="1"/>
</dbReference>
<feature type="domain" description="Thioredoxin" evidence="6">
    <location>
        <begin position="28"/>
        <end position="170"/>
    </location>
</feature>
<keyword evidence="4" id="KW-0676">Redox-active center</keyword>
<protein>
    <submittedName>
        <fullName evidence="7">Peroxiredoxin</fullName>
    </submittedName>
</protein>
<sequence>MKNIFRSGVFTLLITLFFQGASAQAWKVKVNEQVPAFHVTNKEGKKVNISDLKGKVVLINFFATWCPPCRQELPRMQKEVWEKWGGRDDFAVMVLAREEGWDKLDPFASKNNYTFPFYPDMKREVFSLFAESQIPRNVLVDKTGKIIYQSIGYTEAEFSGLIQLIEKSLNK</sequence>
<dbReference type="InterPro" id="IPR013740">
    <property type="entry name" value="Redoxin"/>
</dbReference>
<keyword evidence="8" id="KW-1185">Reference proteome</keyword>
<dbReference type="PROSITE" id="PS51352">
    <property type="entry name" value="THIOREDOXIN_2"/>
    <property type="match status" value="1"/>
</dbReference>
<evidence type="ECO:0000259" key="6">
    <source>
        <dbReference type="PROSITE" id="PS51352"/>
    </source>
</evidence>
<gene>
    <name evidence="7" type="ORF">SAMN05660862_2495</name>
</gene>
<reference evidence="7 8" key="1">
    <citation type="submission" date="2017-04" db="EMBL/GenBank/DDBJ databases">
        <authorList>
            <person name="Afonso C.L."/>
            <person name="Miller P.J."/>
            <person name="Scott M.A."/>
            <person name="Spackman E."/>
            <person name="Goraichik I."/>
            <person name="Dimitrov K.M."/>
            <person name="Suarez D.L."/>
            <person name="Swayne D.E."/>
        </authorList>
    </citation>
    <scope>NUCLEOTIDE SEQUENCE [LARGE SCALE GENOMIC DNA]</scope>
    <source>
        <strain evidence="7 8">DSM 22418</strain>
    </source>
</reference>
<dbReference type="AlphaFoldDB" id="A0A1X7K4E7"/>
<dbReference type="GO" id="GO:0030313">
    <property type="term" value="C:cell envelope"/>
    <property type="evidence" value="ECO:0007669"/>
    <property type="project" value="UniProtKB-SubCell"/>
</dbReference>
<evidence type="ECO:0000313" key="7">
    <source>
        <dbReference type="EMBL" id="SMG35211.1"/>
    </source>
</evidence>
<dbReference type="Gene3D" id="3.40.30.10">
    <property type="entry name" value="Glutaredoxin"/>
    <property type="match status" value="1"/>
</dbReference>
<feature type="signal peptide" evidence="5">
    <location>
        <begin position="1"/>
        <end position="23"/>
    </location>
</feature>
<comment type="subcellular location">
    <subcellularLocation>
        <location evidence="1">Cell envelope</location>
    </subcellularLocation>
</comment>
<evidence type="ECO:0000256" key="3">
    <source>
        <dbReference type="ARBA" id="ARBA00023157"/>
    </source>
</evidence>
<name>A0A1X7K4E7_9SPHI</name>
<evidence type="ECO:0000256" key="4">
    <source>
        <dbReference type="ARBA" id="ARBA00023284"/>
    </source>
</evidence>
<dbReference type="InterPro" id="IPR050553">
    <property type="entry name" value="Thioredoxin_ResA/DsbE_sf"/>
</dbReference>
<evidence type="ECO:0000313" key="8">
    <source>
        <dbReference type="Proteomes" id="UP000192980"/>
    </source>
</evidence>
<dbReference type="STRING" id="561061.SAMN05660862_2495"/>
<organism evidence="7 8">
    <name type="scientific">Sphingobacterium psychroaquaticum</name>
    <dbReference type="NCBI Taxonomy" id="561061"/>
    <lineage>
        <taxon>Bacteria</taxon>
        <taxon>Pseudomonadati</taxon>
        <taxon>Bacteroidota</taxon>
        <taxon>Sphingobacteriia</taxon>
        <taxon>Sphingobacteriales</taxon>
        <taxon>Sphingobacteriaceae</taxon>
        <taxon>Sphingobacterium</taxon>
    </lineage>
</organism>
<dbReference type="GO" id="GO:0016491">
    <property type="term" value="F:oxidoreductase activity"/>
    <property type="evidence" value="ECO:0007669"/>
    <property type="project" value="InterPro"/>
</dbReference>
<proteinExistence type="predicted"/>
<dbReference type="EMBL" id="FXAU01000004">
    <property type="protein sequence ID" value="SMG35211.1"/>
    <property type="molecule type" value="Genomic_DNA"/>
</dbReference>
<dbReference type="Proteomes" id="UP000192980">
    <property type="component" value="Unassembled WGS sequence"/>
</dbReference>
<dbReference type="Pfam" id="PF08534">
    <property type="entry name" value="Redoxin"/>
    <property type="match status" value="1"/>
</dbReference>
<dbReference type="PANTHER" id="PTHR42852:SF6">
    <property type="entry name" value="THIOL:DISULFIDE INTERCHANGE PROTEIN DSBE"/>
    <property type="match status" value="1"/>
</dbReference>
<dbReference type="InterPro" id="IPR017937">
    <property type="entry name" value="Thioredoxin_CS"/>
</dbReference>
<dbReference type="GO" id="GO:0017004">
    <property type="term" value="P:cytochrome complex assembly"/>
    <property type="evidence" value="ECO:0007669"/>
    <property type="project" value="UniProtKB-KW"/>
</dbReference>
<feature type="chain" id="PRO_5012778660" evidence="5">
    <location>
        <begin position="24"/>
        <end position="171"/>
    </location>
</feature>
<keyword evidence="2" id="KW-0201">Cytochrome c-type biogenesis</keyword>
<dbReference type="SUPFAM" id="SSF52833">
    <property type="entry name" value="Thioredoxin-like"/>
    <property type="match status" value="1"/>
</dbReference>
<evidence type="ECO:0000256" key="5">
    <source>
        <dbReference type="SAM" id="SignalP"/>
    </source>
</evidence>
<accession>A0A1X7K4E7</accession>
<dbReference type="CDD" id="cd02966">
    <property type="entry name" value="TlpA_like_family"/>
    <property type="match status" value="1"/>
</dbReference>
<dbReference type="PROSITE" id="PS00194">
    <property type="entry name" value="THIOREDOXIN_1"/>
    <property type="match status" value="1"/>
</dbReference>
<dbReference type="OrthoDB" id="9815205at2"/>
<evidence type="ECO:0000256" key="1">
    <source>
        <dbReference type="ARBA" id="ARBA00004196"/>
    </source>
</evidence>
<keyword evidence="3" id="KW-1015">Disulfide bond</keyword>
<keyword evidence="5" id="KW-0732">Signal</keyword>
<dbReference type="RefSeq" id="WP_085473229.1">
    <property type="nucleotide sequence ID" value="NZ_FXAU01000004.1"/>
</dbReference>
<dbReference type="InterPro" id="IPR013766">
    <property type="entry name" value="Thioredoxin_domain"/>
</dbReference>